<keyword evidence="2" id="KW-0238">DNA-binding</keyword>
<dbReference type="AlphaFoldDB" id="F4GJ94"/>
<dbReference type="GO" id="GO:0000977">
    <property type="term" value="F:RNA polymerase II transcription regulatory region sequence-specific DNA binding"/>
    <property type="evidence" value="ECO:0007669"/>
    <property type="project" value="InterPro"/>
</dbReference>
<reference evidence="3 4" key="2">
    <citation type="journal article" date="2012" name="Stand. Genomic Sci.">
        <title>Complete genome sequence of the termite hindgut bacterium Spirochaeta coccoides type strain (SPN1(T)), reclassification in the genus Sphaerochaeta as Sphaerochaeta coccoides comb. nov. and emendations of the family Spirochaetaceae and the genus Sphaerochaeta.</title>
        <authorList>
            <person name="Abt B."/>
            <person name="Han C."/>
            <person name="Scheuner C."/>
            <person name="Lu M."/>
            <person name="Lapidus A."/>
            <person name="Nolan M."/>
            <person name="Lucas S."/>
            <person name="Hammon N."/>
            <person name="Deshpande S."/>
            <person name="Cheng J.F."/>
            <person name="Tapia R."/>
            <person name="Goodwin L.A."/>
            <person name="Pitluck S."/>
            <person name="Liolios K."/>
            <person name="Pagani I."/>
            <person name="Ivanova N."/>
            <person name="Mavromatis K."/>
            <person name="Mikhailova N."/>
            <person name="Huntemann M."/>
            <person name="Pati A."/>
            <person name="Chen A."/>
            <person name="Palaniappan K."/>
            <person name="Land M."/>
            <person name="Hauser L."/>
            <person name="Brambilla E.M."/>
            <person name="Rohde M."/>
            <person name="Spring S."/>
            <person name="Gronow S."/>
            <person name="Goker M."/>
            <person name="Woyke T."/>
            <person name="Bristow J."/>
            <person name="Eisen J.A."/>
            <person name="Markowitz V."/>
            <person name="Hugenholtz P."/>
            <person name="Kyrpides N.C."/>
            <person name="Klenk H.P."/>
            <person name="Detter J.C."/>
        </authorList>
    </citation>
    <scope>NUCLEOTIDE SEQUENCE [LARGE SCALE GENOMIC DNA]</scope>
    <source>
        <strain evidence="4">ATCC BAA-1237 / DSM 17374 / SPN1</strain>
    </source>
</reference>
<dbReference type="SMART" id="SM00712">
    <property type="entry name" value="PUR"/>
    <property type="match status" value="1"/>
</dbReference>
<evidence type="ECO:0000256" key="1">
    <source>
        <dbReference type="ARBA" id="ARBA00009251"/>
    </source>
</evidence>
<organism evidence="3 4">
    <name type="scientific">Parasphaerochaeta coccoides (strain ATCC BAA-1237 / DSM 17374 / SPN1)</name>
    <name type="common">Sphaerochaeta coccoides</name>
    <dbReference type="NCBI Taxonomy" id="760011"/>
    <lineage>
        <taxon>Bacteria</taxon>
        <taxon>Pseudomonadati</taxon>
        <taxon>Spirochaetota</taxon>
        <taxon>Spirochaetia</taxon>
        <taxon>Spirochaetales</taxon>
        <taxon>Sphaerochaetaceae</taxon>
        <taxon>Parasphaerochaeta</taxon>
    </lineage>
</organism>
<gene>
    <name evidence="3" type="ordered locus">Spico_0506</name>
</gene>
<proteinExistence type="inferred from homology"/>
<dbReference type="RefSeq" id="WP_013739130.1">
    <property type="nucleotide sequence ID" value="NC_015436.1"/>
</dbReference>
<protein>
    <submittedName>
        <fullName evidence="3">PUR-alpha/beta/gamma DNA/RNA-binding protein</fullName>
    </submittedName>
</protein>
<evidence type="ECO:0000256" key="2">
    <source>
        <dbReference type="ARBA" id="ARBA00023125"/>
    </source>
</evidence>
<dbReference type="EMBL" id="CP002659">
    <property type="protein sequence ID" value="AEC01734.1"/>
    <property type="molecule type" value="Genomic_DNA"/>
</dbReference>
<dbReference type="GO" id="GO:0032422">
    <property type="term" value="F:purine-rich negative regulatory element binding"/>
    <property type="evidence" value="ECO:0007669"/>
    <property type="project" value="InterPro"/>
</dbReference>
<dbReference type="InterPro" id="IPR006628">
    <property type="entry name" value="PUR-bd_fam"/>
</dbReference>
<dbReference type="Proteomes" id="UP000007939">
    <property type="component" value="Chromosome"/>
</dbReference>
<accession>F4GJ94</accession>
<dbReference type="OrthoDB" id="350673at2"/>
<evidence type="ECO:0000313" key="3">
    <source>
        <dbReference type="EMBL" id="AEC01734.1"/>
    </source>
</evidence>
<dbReference type="eggNOG" id="ENOG5033EE8">
    <property type="taxonomic scope" value="Bacteria"/>
</dbReference>
<sequence>MALRGEVFSTKFTSNDRTYFFNVKENVYEDIFLNIVESKGTADDGRFIRQSLIVYQEDLGNFVQEFQKALDFIKLRATQKKPQRS</sequence>
<dbReference type="KEGG" id="scc:Spico_0506"/>
<comment type="similarity">
    <text evidence="1">Belongs to the PUR DNA-binding protein family.</text>
</comment>
<name>F4GJ94_PARC1</name>
<keyword evidence="4" id="KW-1185">Reference proteome</keyword>
<dbReference type="Pfam" id="PF11680">
    <property type="entry name" value="DUF3276"/>
    <property type="match status" value="1"/>
</dbReference>
<dbReference type="STRING" id="760011.Spico_0506"/>
<dbReference type="Gene3D" id="3.10.450.700">
    <property type="match status" value="1"/>
</dbReference>
<dbReference type="HOGENOM" id="CLU_144077_2_0_12"/>
<reference evidence="4" key="1">
    <citation type="submission" date="2011-04" db="EMBL/GenBank/DDBJ databases">
        <title>The complete genome of Spirochaeta coccoides DSM 17374.</title>
        <authorList>
            <person name="Lucas S."/>
            <person name="Copeland A."/>
            <person name="Lapidus A."/>
            <person name="Bruce D."/>
            <person name="Goodwin L."/>
            <person name="Pitluck S."/>
            <person name="Peters L."/>
            <person name="Kyrpides N."/>
            <person name="Mavromatis K."/>
            <person name="Pagani I."/>
            <person name="Ivanova N."/>
            <person name="Ovchinnikova G."/>
            <person name="Lu M."/>
            <person name="Detter J.C."/>
            <person name="Tapia R."/>
            <person name="Han C."/>
            <person name="Land M."/>
            <person name="Hauser L."/>
            <person name="Markowitz V."/>
            <person name="Cheng J.-F."/>
            <person name="Hugenholtz P."/>
            <person name="Woyke T."/>
            <person name="Wu D."/>
            <person name="Spring S."/>
            <person name="Schroeder M."/>
            <person name="Brambilla E."/>
            <person name="Klenk H.-P."/>
            <person name="Eisen J.A."/>
        </authorList>
    </citation>
    <scope>NUCLEOTIDE SEQUENCE [LARGE SCALE GENOMIC DNA]</scope>
    <source>
        <strain evidence="4">ATCC BAA-1237 / DSM 17374 / SPN1</strain>
    </source>
</reference>
<evidence type="ECO:0000313" key="4">
    <source>
        <dbReference type="Proteomes" id="UP000007939"/>
    </source>
</evidence>